<dbReference type="InterPro" id="IPR010998">
    <property type="entry name" value="Integrase_recombinase_N"/>
</dbReference>
<dbReference type="SUPFAM" id="SSF56349">
    <property type="entry name" value="DNA breaking-rejoining enzymes"/>
    <property type="match status" value="1"/>
</dbReference>
<dbReference type="Pfam" id="PF14659">
    <property type="entry name" value="Phage_int_SAM_3"/>
    <property type="match status" value="1"/>
</dbReference>
<dbReference type="Proteomes" id="UP000284579">
    <property type="component" value="Unassembled WGS sequence"/>
</dbReference>
<dbReference type="GO" id="GO:0015074">
    <property type="term" value="P:DNA integration"/>
    <property type="evidence" value="ECO:0007669"/>
    <property type="project" value="UniProtKB-KW"/>
</dbReference>
<dbReference type="PANTHER" id="PTHR30349:SF64">
    <property type="entry name" value="PROPHAGE INTEGRASE INTD-RELATED"/>
    <property type="match status" value="1"/>
</dbReference>
<dbReference type="InterPro" id="IPR044068">
    <property type="entry name" value="CB"/>
</dbReference>
<keyword evidence="5" id="KW-0233">DNA recombination</keyword>
<dbReference type="Pfam" id="PF14657">
    <property type="entry name" value="Arm-DNA-bind_4"/>
    <property type="match status" value="1"/>
</dbReference>
<evidence type="ECO:0000256" key="5">
    <source>
        <dbReference type="ARBA" id="ARBA00023172"/>
    </source>
</evidence>
<dbReference type="InterPro" id="IPR028259">
    <property type="entry name" value="AP2-like_int_N"/>
</dbReference>
<accession>A0A3R6K3S7</accession>
<dbReference type="InterPro" id="IPR050090">
    <property type="entry name" value="Tyrosine_recombinase_XerCD"/>
</dbReference>
<evidence type="ECO:0000256" key="4">
    <source>
        <dbReference type="ARBA" id="ARBA00023125"/>
    </source>
</evidence>
<reference evidence="9 10" key="1">
    <citation type="submission" date="2018-08" db="EMBL/GenBank/DDBJ databases">
        <title>A genome reference for cultivated species of the human gut microbiota.</title>
        <authorList>
            <person name="Zou Y."/>
            <person name="Xue W."/>
            <person name="Luo G."/>
        </authorList>
    </citation>
    <scope>NUCLEOTIDE SEQUENCE [LARGE SCALE GENOMIC DNA]</scope>
    <source>
        <strain evidence="9 10">AM23-3</strain>
    </source>
</reference>
<evidence type="ECO:0000313" key="9">
    <source>
        <dbReference type="EMBL" id="RHF85325.1"/>
    </source>
</evidence>
<comment type="function">
    <text evidence="1">Site-specific tyrosine recombinase, which acts by catalyzing the cutting and rejoining of the recombining DNA molecules.</text>
</comment>
<feature type="domain" description="Tyr recombinase" evidence="7">
    <location>
        <begin position="158"/>
        <end position="342"/>
    </location>
</feature>
<comment type="caution">
    <text evidence="9">The sequence shown here is derived from an EMBL/GenBank/DDBJ whole genome shotgun (WGS) entry which is preliminary data.</text>
</comment>
<protein>
    <submittedName>
        <fullName evidence="9">Site-specific integrase</fullName>
    </submittedName>
</protein>
<comment type="similarity">
    <text evidence="2">Belongs to the 'phage' integrase family.</text>
</comment>
<organism evidence="9 10">
    <name type="scientific">Coprococcus comes</name>
    <dbReference type="NCBI Taxonomy" id="410072"/>
    <lineage>
        <taxon>Bacteria</taxon>
        <taxon>Bacillati</taxon>
        <taxon>Bacillota</taxon>
        <taxon>Clostridia</taxon>
        <taxon>Lachnospirales</taxon>
        <taxon>Lachnospiraceae</taxon>
        <taxon>Coprococcus</taxon>
    </lineage>
</organism>
<evidence type="ECO:0000313" key="10">
    <source>
        <dbReference type="Proteomes" id="UP000284579"/>
    </source>
</evidence>
<dbReference type="PROSITE" id="PS51898">
    <property type="entry name" value="TYR_RECOMBINASE"/>
    <property type="match status" value="1"/>
</dbReference>
<evidence type="ECO:0000256" key="6">
    <source>
        <dbReference type="PROSITE-ProRule" id="PRU01248"/>
    </source>
</evidence>
<evidence type="ECO:0000259" key="8">
    <source>
        <dbReference type="PROSITE" id="PS51900"/>
    </source>
</evidence>
<dbReference type="PROSITE" id="PS51900">
    <property type="entry name" value="CB"/>
    <property type="match status" value="1"/>
</dbReference>
<dbReference type="AlphaFoldDB" id="A0A3R6K3S7"/>
<dbReference type="Pfam" id="PF00589">
    <property type="entry name" value="Phage_integrase"/>
    <property type="match status" value="1"/>
</dbReference>
<dbReference type="GO" id="GO:0003677">
    <property type="term" value="F:DNA binding"/>
    <property type="evidence" value="ECO:0007669"/>
    <property type="project" value="UniProtKB-UniRule"/>
</dbReference>
<dbReference type="InterPro" id="IPR013762">
    <property type="entry name" value="Integrase-like_cat_sf"/>
</dbReference>
<dbReference type="InterPro" id="IPR011010">
    <property type="entry name" value="DNA_brk_join_enz"/>
</dbReference>
<dbReference type="RefSeq" id="WP_118198550.1">
    <property type="nucleotide sequence ID" value="NZ_QRHO01000002.1"/>
</dbReference>
<dbReference type="Gene3D" id="1.10.150.130">
    <property type="match status" value="1"/>
</dbReference>
<keyword evidence="4 6" id="KW-0238">DNA-binding</keyword>
<dbReference type="PANTHER" id="PTHR30349">
    <property type="entry name" value="PHAGE INTEGRASE-RELATED"/>
    <property type="match status" value="1"/>
</dbReference>
<evidence type="ECO:0000256" key="2">
    <source>
        <dbReference type="ARBA" id="ARBA00008857"/>
    </source>
</evidence>
<evidence type="ECO:0000259" key="7">
    <source>
        <dbReference type="PROSITE" id="PS51898"/>
    </source>
</evidence>
<feature type="domain" description="Core-binding (CB)" evidence="8">
    <location>
        <begin position="56"/>
        <end position="138"/>
    </location>
</feature>
<sequence length="349" mass="41057">MPTYKDEKTGSWYCKFYYTDWTGKKKQKLKRGFKLQRDAKDWERLFLEQFANAPDITFRTLCQKYKNFKENRVRPSTLQSQLNTIELHMLPYFDRKVIAEITPADIVDWQNHLLKKGFTAAYTRQINATLGMLFKFAVDYLGLARNPVKSKICKPAPKKVDFWTPEEYKCFSDAIRDNIELFTAFEILFYTGMRKGELLALTPGDIDFQEKKITINKTLAYVDGKYTIQPPKTPKSNRIIDIPQFLLDEIKDYMAKIYGMDPDDRLFSRSRVWLGEALTRVCKKIDLRPIRVHDLRHSHASLLINLGANPLMIAERLGHDDVKMTMNTYSHLFQSHREEIIEKLEKIKF</sequence>
<dbReference type="InterPro" id="IPR004107">
    <property type="entry name" value="Integrase_SAM-like_N"/>
</dbReference>
<proteinExistence type="inferred from homology"/>
<gene>
    <name evidence="9" type="ORF">DW656_02875</name>
</gene>
<dbReference type="EMBL" id="QRHO01000002">
    <property type="protein sequence ID" value="RHF85325.1"/>
    <property type="molecule type" value="Genomic_DNA"/>
</dbReference>
<dbReference type="GO" id="GO:0006310">
    <property type="term" value="P:DNA recombination"/>
    <property type="evidence" value="ECO:0007669"/>
    <property type="project" value="UniProtKB-KW"/>
</dbReference>
<keyword evidence="3" id="KW-0229">DNA integration</keyword>
<dbReference type="CDD" id="cd01189">
    <property type="entry name" value="INT_ICEBs1_C_like"/>
    <property type="match status" value="1"/>
</dbReference>
<dbReference type="Gene3D" id="1.10.443.10">
    <property type="entry name" value="Intergrase catalytic core"/>
    <property type="match status" value="1"/>
</dbReference>
<name>A0A3R6K3S7_9FIRM</name>
<evidence type="ECO:0000256" key="1">
    <source>
        <dbReference type="ARBA" id="ARBA00003283"/>
    </source>
</evidence>
<dbReference type="InterPro" id="IPR002104">
    <property type="entry name" value="Integrase_catalytic"/>
</dbReference>
<evidence type="ECO:0000256" key="3">
    <source>
        <dbReference type="ARBA" id="ARBA00022908"/>
    </source>
</evidence>